<dbReference type="CDD" id="cd04725">
    <property type="entry name" value="OMP_decarboxylase_like"/>
    <property type="match status" value="1"/>
</dbReference>
<dbReference type="Pfam" id="PF00215">
    <property type="entry name" value="OMPdecase"/>
    <property type="match status" value="1"/>
</dbReference>
<proteinExistence type="inferred from homology"/>
<evidence type="ECO:0000313" key="10">
    <source>
        <dbReference type="Proteomes" id="UP000275925"/>
    </source>
</evidence>
<accession>A0A388TGJ9</accession>
<dbReference type="GO" id="GO:0004590">
    <property type="term" value="F:orotidine-5'-phosphate decarboxylase activity"/>
    <property type="evidence" value="ECO:0007669"/>
    <property type="project" value="UniProtKB-UniRule"/>
</dbReference>
<dbReference type="EMBL" id="BGZO01000012">
    <property type="protein sequence ID" value="GBR75988.1"/>
    <property type="molecule type" value="Genomic_DNA"/>
</dbReference>
<feature type="domain" description="Orotidine 5'-phosphate decarboxylase" evidence="8">
    <location>
        <begin position="18"/>
        <end position="250"/>
    </location>
</feature>
<dbReference type="EC" id="4.1.1.23" evidence="7"/>
<keyword evidence="4" id="KW-0665">Pyrimidine biosynthesis</keyword>
<dbReference type="InterPro" id="IPR013785">
    <property type="entry name" value="Aldolase_TIM"/>
</dbReference>
<comment type="catalytic activity">
    <reaction evidence="6">
        <text>orotidine 5'-phosphate + H(+) = UMP + CO2</text>
        <dbReference type="Rhea" id="RHEA:11596"/>
        <dbReference type="ChEBI" id="CHEBI:15378"/>
        <dbReference type="ChEBI" id="CHEBI:16526"/>
        <dbReference type="ChEBI" id="CHEBI:57538"/>
        <dbReference type="ChEBI" id="CHEBI:57865"/>
        <dbReference type="EC" id="4.1.1.23"/>
    </reaction>
</comment>
<evidence type="ECO:0000256" key="3">
    <source>
        <dbReference type="ARBA" id="ARBA00022793"/>
    </source>
</evidence>
<dbReference type="GO" id="GO:0006207">
    <property type="term" value="P:'de novo' pyrimidine nucleobase biosynthetic process"/>
    <property type="evidence" value="ECO:0007669"/>
    <property type="project" value="InterPro"/>
</dbReference>
<gene>
    <name evidence="9" type="primary">pyrF</name>
    <name evidence="9" type="ORF">NO2_0607</name>
</gene>
<sequence length="259" mass="28278">MNKFLAKVNSRIQEKKTFVCVGLDPDLEKLPEKFRRADEPILEFNKYIIAATQDLAACYKPNLAFYEMHGLAGLKALAATLRYIPAEIPVILDAKRGDIGNTSQAYAKAIFTEFGADAATLSPYMGEDSITPFLAYKENYSFVLCLTSNKGAQDFQKPELYKKVAAKIQGWQNTYGNCGAVVGATHPQEIRGLREIITEAFFLIPGVGAQGGELAGTVQAARNKQNSGFLINSSRGIIYADDPAAAAEKLRAEINKLIS</sequence>
<reference evidence="9 10" key="1">
    <citation type="journal article" date="2019" name="ISME J.">
        <title>Genome analyses of uncultured TG2/ZB3 bacteria in 'Margulisbacteria' specifically attached to ectosymbiotic spirochetes of protists in the termite gut.</title>
        <authorList>
            <person name="Utami Y.D."/>
            <person name="Kuwahara H."/>
            <person name="Igai K."/>
            <person name="Murakami T."/>
            <person name="Sugaya K."/>
            <person name="Morikawa T."/>
            <person name="Nagura Y."/>
            <person name="Yuki M."/>
            <person name="Deevong P."/>
            <person name="Inoue T."/>
            <person name="Kihara K."/>
            <person name="Lo N."/>
            <person name="Yamada A."/>
            <person name="Ohkuma M."/>
            <person name="Hongoh Y."/>
        </authorList>
    </citation>
    <scope>NUCLEOTIDE SEQUENCE [LARGE SCALE GENOMIC DNA]</scope>
    <source>
        <strain evidence="9">NkOx7-02</strain>
    </source>
</reference>
<dbReference type="Proteomes" id="UP000275925">
    <property type="component" value="Unassembled WGS sequence"/>
</dbReference>
<dbReference type="InterPro" id="IPR001754">
    <property type="entry name" value="OMPdeCOase_dom"/>
</dbReference>
<evidence type="ECO:0000259" key="8">
    <source>
        <dbReference type="SMART" id="SM00934"/>
    </source>
</evidence>
<comment type="pathway">
    <text evidence="1">Pyrimidine metabolism; UMP biosynthesis via de novo pathway; UMP from orotate: step 2/2.</text>
</comment>
<evidence type="ECO:0000313" key="9">
    <source>
        <dbReference type="EMBL" id="GBR75988.1"/>
    </source>
</evidence>
<dbReference type="NCBIfam" id="TIGR02127">
    <property type="entry name" value="pyrF_sub2"/>
    <property type="match status" value="1"/>
</dbReference>
<name>A0A388TGJ9_9BACT</name>
<dbReference type="PANTHER" id="PTHR43375:SF1">
    <property type="entry name" value="OROTIDINE 5'-PHOSPHATE DECARBOXYLASE"/>
    <property type="match status" value="1"/>
</dbReference>
<dbReference type="SUPFAM" id="SSF51366">
    <property type="entry name" value="Ribulose-phoshate binding barrel"/>
    <property type="match status" value="1"/>
</dbReference>
<organism evidence="9 10">
    <name type="scientific">Candidatus Termititenax persephonae</name>
    <dbReference type="NCBI Taxonomy" id="2218525"/>
    <lineage>
        <taxon>Bacteria</taxon>
        <taxon>Bacillati</taxon>
        <taxon>Candidatus Margulisiibacteriota</taxon>
        <taxon>Candidatus Termititenacia</taxon>
        <taxon>Candidatus Termititenacales</taxon>
        <taxon>Candidatus Termititenacaceae</taxon>
        <taxon>Candidatus Termititenax</taxon>
    </lineage>
</organism>
<dbReference type="UniPathway" id="UPA00070">
    <property type="reaction ID" value="UER00120"/>
</dbReference>
<dbReference type="Gene3D" id="3.20.20.70">
    <property type="entry name" value="Aldolase class I"/>
    <property type="match status" value="1"/>
</dbReference>
<evidence type="ECO:0000256" key="5">
    <source>
        <dbReference type="ARBA" id="ARBA00023239"/>
    </source>
</evidence>
<evidence type="ECO:0000256" key="1">
    <source>
        <dbReference type="ARBA" id="ARBA00004861"/>
    </source>
</evidence>
<evidence type="ECO:0000256" key="4">
    <source>
        <dbReference type="ARBA" id="ARBA00022975"/>
    </source>
</evidence>
<protein>
    <recommendedName>
        <fullName evidence="7">Orotidine-5'-phosphate decarboxylase</fullName>
        <ecNumber evidence="7">4.1.1.23</ecNumber>
    </recommendedName>
</protein>
<dbReference type="PANTHER" id="PTHR43375">
    <property type="entry name" value="OROTIDINE 5'-PHOSPHATE DECARBOXYLASE"/>
    <property type="match status" value="1"/>
</dbReference>
<evidence type="ECO:0000256" key="2">
    <source>
        <dbReference type="ARBA" id="ARBA00008847"/>
    </source>
</evidence>
<dbReference type="InterPro" id="IPR011995">
    <property type="entry name" value="OMPdecase_type-2"/>
</dbReference>
<dbReference type="AlphaFoldDB" id="A0A388TGJ9"/>
<dbReference type="GO" id="GO:0044205">
    <property type="term" value="P:'de novo' UMP biosynthetic process"/>
    <property type="evidence" value="ECO:0007669"/>
    <property type="project" value="UniProtKB-UniPathway"/>
</dbReference>
<dbReference type="InterPro" id="IPR011060">
    <property type="entry name" value="RibuloseP-bd_barrel"/>
</dbReference>
<dbReference type="SMART" id="SM00934">
    <property type="entry name" value="OMPdecase"/>
    <property type="match status" value="1"/>
</dbReference>
<evidence type="ECO:0000256" key="7">
    <source>
        <dbReference type="NCBIfam" id="TIGR02127"/>
    </source>
</evidence>
<comment type="similarity">
    <text evidence="2">Belongs to the OMP decarboxylase family. Type 2 subfamily.</text>
</comment>
<keyword evidence="10" id="KW-1185">Reference proteome</keyword>
<keyword evidence="3" id="KW-0210">Decarboxylase</keyword>
<comment type="caution">
    <text evidence="9">The sequence shown here is derived from an EMBL/GenBank/DDBJ whole genome shotgun (WGS) entry which is preliminary data.</text>
</comment>
<keyword evidence="5" id="KW-0456">Lyase</keyword>
<evidence type="ECO:0000256" key="6">
    <source>
        <dbReference type="ARBA" id="ARBA00049157"/>
    </source>
</evidence>